<accession>A0A9D1D5H4</accession>
<comment type="activity regulation">
    <text evidence="9">Activated by a monovalent cation that binds near, but not in, the active site. The most likely occupant of the site in vivo is potassium. Ion binding induces a conformational change that may alter substrate affinity.</text>
</comment>
<dbReference type="EMBL" id="DVGC01000042">
    <property type="protein sequence ID" value="HIR05880.1"/>
    <property type="molecule type" value="Genomic_DNA"/>
</dbReference>
<dbReference type="GO" id="GO:0046872">
    <property type="term" value="F:metal ion binding"/>
    <property type="evidence" value="ECO:0007669"/>
    <property type="project" value="UniProtKB-KW"/>
</dbReference>
<keyword evidence="1 9" id="KW-0808">Transferase</keyword>
<keyword evidence="6 9" id="KW-0460">Magnesium</keyword>
<feature type="binding site" evidence="9">
    <location>
        <position position="180"/>
    </location>
    <ligand>
        <name>ATP</name>
        <dbReference type="ChEBI" id="CHEBI:30616"/>
    </ligand>
</feature>
<dbReference type="EC" id="2.7.1.15" evidence="9"/>
<evidence type="ECO:0000313" key="12">
    <source>
        <dbReference type="Proteomes" id="UP000824250"/>
    </source>
</evidence>
<evidence type="ECO:0000256" key="5">
    <source>
        <dbReference type="ARBA" id="ARBA00022840"/>
    </source>
</evidence>
<evidence type="ECO:0000256" key="8">
    <source>
        <dbReference type="ARBA" id="ARBA00023277"/>
    </source>
</evidence>
<gene>
    <name evidence="9" type="primary">rbsK</name>
    <name evidence="11" type="ORF">IAB28_07935</name>
</gene>
<dbReference type="Pfam" id="PF00294">
    <property type="entry name" value="PfkB"/>
    <property type="match status" value="1"/>
</dbReference>
<keyword evidence="9" id="KW-0963">Cytoplasm</keyword>
<dbReference type="InterPro" id="IPR029056">
    <property type="entry name" value="Ribokinase-like"/>
</dbReference>
<organism evidence="11 12">
    <name type="scientific">Candidatus Copromonas faecavium</name>
    <name type="common">nom. illeg.</name>
    <dbReference type="NCBI Taxonomy" id="2840740"/>
    <lineage>
        <taxon>Bacteria</taxon>
        <taxon>Bacillati</taxon>
        <taxon>Bacillota</taxon>
        <taxon>Clostridia</taxon>
        <taxon>Lachnospirales</taxon>
        <taxon>Lachnospiraceae</taxon>
        <taxon>Candidatus Copromonas (nom. illeg.)</taxon>
    </lineage>
</organism>
<reference evidence="11" key="2">
    <citation type="journal article" date="2021" name="PeerJ">
        <title>Extensive microbial diversity within the chicken gut microbiome revealed by metagenomics and culture.</title>
        <authorList>
            <person name="Gilroy R."/>
            <person name="Ravi A."/>
            <person name="Getino M."/>
            <person name="Pursley I."/>
            <person name="Horton D.L."/>
            <person name="Alikhan N.F."/>
            <person name="Baker D."/>
            <person name="Gharbi K."/>
            <person name="Hall N."/>
            <person name="Watson M."/>
            <person name="Adriaenssens E.M."/>
            <person name="Foster-Nyarko E."/>
            <person name="Jarju S."/>
            <person name="Secka A."/>
            <person name="Antonio M."/>
            <person name="Oren A."/>
            <person name="Chaudhuri R.R."/>
            <person name="La Ragione R."/>
            <person name="Hildebrand F."/>
            <person name="Pallen M.J."/>
        </authorList>
    </citation>
    <scope>NUCLEOTIDE SEQUENCE</scope>
    <source>
        <strain evidence="11">CHK180-2868</strain>
    </source>
</reference>
<feature type="binding site" evidence="9">
    <location>
        <position position="246"/>
    </location>
    <ligand>
        <name>K(+)</name>
        <dbReference type="ChEBI" id="CHEBI:29103"/>
    </ligand>
</feature>
<comment type="function">
    <text evidence="9">Catalyzes the phosphorylation of ribose at O-5 in a reaction requiring ATP and magnesium. The resulting D-ribose-5-phosphate can then be used either for sythesis of nucleotides, histidine, and tryptophan, or as a component of the pentose phosphate pathway.</text>
</comment>
<evidence type="ECO:0000256" key="6">
    <source>
        <dbReference type="ARBA" id="ARBA00022842"/>
    </source>
</evidence>
<keyword evidence="4 9" id="KW-0418">Kinase</keyword>
<comment type="cofactor">
    <cofactor evidence="9">
        <name>Mg(2+)</name>
        <dbReference type="ChEBI" id="CHEBI:18420"/>
    </cofactor>
    <text evidence="9">Requires a divalent cation, most likely magnesium in vivo, as an electrophilic catalyst to aid phosphoryl group transfer. It is the chelate of the metal and the nucleotide that is the actual substrate.</text>
</comment>
<dbReference type="GO" id="GO:0005737">
    <property type="term" value="C:cytoplasm"/>
    <property type="evidence" value="ECO:0007669"/>
    <property type="project" value="UniProtKB-SubCell"/>
</dbReference>
<dbReference type="PANTHER" id="PTHR10584:SF166">
    <property type="entry name" value="RIBOKINASE"/>
    <property type="match status" value="1"/>
</dbReference>
<feature type="active site" description="Proton acceptor" evidence="9">
    <location>
        <position position="250"/>
    </location>
</feature>
<dbReference type="AlphaFoldDB" id="A0A9D1D5H4"/>
<evidence type="ECO:0000256" key="3">
    <source>
        <dbReference type="ARBA" id="ARBA00022741"/>
    </source>
</evidence>
<keyword evidence="7 9" id="KW-0630">Potassium</keyword>
<evidence type="ECO:0000256" key="1">
    <source>
        <dbReference type="ARBA" id="ARBA00022679"/>
    </source>
</evidence>
<feature type="binding site" evidence="9">
    <location>
        <position position="280"/>
    </location>
    <ligand>
        <name>K(+)</name>
        <dbReference type="ChEBI" id="CHEBI:29103"/>
    </ligand>
</feature>
<dbReference type="Proteomes" id="UP000824250">
    <property type="component" value="Unassembled WGS sequence"/>
</dbReference>
<dbReference type="GO" id="GO:0004747">
    <property type="term" value="F:ribokinase activity"/>
    <property type="evidence" value="ECO:0007669"/>
    <property type="project" value="UniProtKB-UniRule"/>
</dbReference>
<evidence type="ECO:0000256" key="4">
    <source>
        <dbReference type="ARBA" id="ARBA00022777"/>
    </source>
</evidence>
<evidence type="ECO:0000256" key="7">
    <source>
        <dbReference type="ARBA" id="ARBA00022958"/>
    </source>
</evidence>
<dbReference type="GO" id="GO:0005524">
    <property type="term" value="F:ATP binding"/>
    <property type="evidence" value="ECO:0007669"/>
    <property type="project" value="UniProtKB-UniRule"/>
</dbReference>
<comment type="subcellular location">
    <subcellularLocation>
        <location evidence="9">Cytoplasm</location>
    </subcellularLocation>
</comment>
<dbReference type="Gene3D" id="3.40.1190.20">
    <property type="match status" value="1"/>
</dbReference>
<sequence length="302" mass="32243">MRVLCFGSLNIDYTYRVDHFVRKGETLSSESLQVFSGGKGLNQSIALAKAGAPTYLAGAVGEDGLFLLDILKKAGVDTSCVQVRSDVRTGNAIIQNDKEGDNCILLYGGANQAITRAQIDEVLEKFGEGDFLILQNEINELPYLVTRAHERGMKIVLNPSPMDEKIFALPLDLVDYFLLNETEGSELLKHDGRPEWGNMDELAGGLTARFPGATIVLTIGSNGAIFADGKKQFLQPSFPVKAVDTTAAGDTFSGYFIAGILGGMAEEPAMELAARAASIAVTRPGAAPSIPERKEVEAAAGK</sequence>
<comment type="pathway">
    <text evidence="9">Carbohydrate metabolism; D-ribose degradation; D-ribose 5-phosphate from beta-D-ribopyranose: step 2/2.</text>
</comment>
<dbReference type="InterPro" id="IPR011611">
    <property type="entry name" value="PfkB_dom"/>
</dbReference>
<dbReference type="GO" id="GO:0019303">
    <property type="term" value="P:D-ribose catabolic process"/>
    <property type="evidence" value="ECO:0007669"/>
    <property type="project" value="UniProtKB-UniRule"/>
</dbReference>
<protein>
    <recommendedName>
        <fullName evidence="9">Ribokinase</fullName>
        <shortName evidence="9">RK</shortName>
        <ecNumber evidence="9">2.7.1.15</ecNumber>
    </recommendedName>
</protein>
<feature type="binding site" evidence="9">
    <location>
        <position position="137"/>
    </location>
    <ligand>
        <name>substrate</name>
    </ligand>
</feature>
<feature type="binding site" evidence="9">
    <location>
        <position position="250"/>
    </location>
    <ligand>
        <name>substrate</name>
    </ligand>
</feature>
<feature type="binding site" evidence="9">
    <location>
        <begin position="10"/>
        <end position="12"/>
    </location>
    <ligand>
        <name>substrate</name>
    </ligand>
</feature>
<comment type="subunit">
    <text evidence="9">Homodimer.</text>
</comment>
<comment type="catalytic activity">
    <reaction evidence="9">
        <text>D-ribose + ATP = D-ribose 5-phosphate + ADP + H(+)</text>
        <dbReference type="Rhea" id="RHEA:13697"/>
        <dbReference type="ChEBI" id="CHEBI:15378"/>
        <dbReference type="ChEBI" id="CHEBI:30616"/>
        <dbReference type="ChEBI" id="CHEBI:47013"/>
        <dbReference type="ChEBI" id="CHEBI:78346"/>
        <dbReference type="ChEBI" id="CHEBI:456216"/>
        <dbReference type="EC" id="2.7.1.15"/>
    </reaction>
</comment>
<feature type="domain" description="Carbohydrate kinase PfkB" evidence="10">
    <location>
        <begin position="2"/>
        <end position="292"/>
    </location>
</feature>
<dbReference type="PRINTS" id="PR00990">
    <property type="entry name" value="RIBOKINASE"/>
</dbReference>
<feature type="binding site" evidence="9">
    <location>
        <begin position="249"/>
        <end position="250"/>
    </location>
    <ligand>
        <name>ATP</name>
        <dbReference type="ChEBI" id="CHEBI:30616"/>
    </ligand>
</feature>
<comment type="caution">
    <text evidence="9">Lacks conserved residue(s) required for the propagation of feature annotation.</text>
</comment>
<comment type="caution">
    <text evidence="11">The sequence shown here is derived from an EMBL/GenBank/DDBJ whole genome shotgun (WGS) entry which is preliminary data.</text>
</comment>
<name>A0A9D1D5H4_9FIRM</name>
<evidence type="ECO:0000256" key="2">
    <source>
        <dbReference type="ARBA" id="ARBA00022723"/>
    </source>
</evidence>
<evidence type="ECO:0000313" key="11">
    <source>
        <dbReference type="EMBL" id="HIR05880.1"/>
    </source>
</evidence>
<proteinExistence type="inferred from homology"/>
<dbReference type="InterPro" id="IPR011877">
    <property type="entry name" value="Ribokinase"/>
</dbReference>
<reference evidence="11" key="1">
    <citation type="submission" date="2020-10" db="EMBL/GenBank/DDBJ databases">
        <authorList>
            <person name="Gilroy R."/>
        </authorList>
    </citation>
    <scope>NUCLEOTIDE SEQUENCE</scope>
    <source>
        <strain evidence="11">CHK180-2868</strain>
    </source>
</reference>
<dbReference type="PANTHER" id="PTHR10584">
    <property type="entry name" value="SUGAR KINASE"/>
    <property type="match status" value="1"/>
</dbReference>
<feature type="binding site" evidence="9">
    <location>
        <begin position="218"/>
        <end position="223"/>
    </location>
    <ligand>
        <name>ATP</name>
        <dbReference type="ChEBI" id="CHEBI:30616"/>
    </ligand>
</feature>
<feature type="binding site" evidence="9">
    <location>
        <position position="289"/>
    </location>
    <ligand>
        <name>K(+)</name>
        <dbReference type="ChEBI" id="CHEBI:29103"/>
    </ligand>
</feature>
<feature type="binding site" evidence="9">
    <location>
        <begin position="38"/>
        <end position="42"/>
    </location>
    <ligand>
        <name>substrate</name>
    </ligand>
</feature>
<evidence type="ECO:0000256" key="9">
    <source>
        <dbReference type="HAMAP-Rule" id="MF_01987"/>
    </source>
</evidence>
<keyword evidence="2 9" id="KW-0479">Metal-binding</keyword>
<feature type="binding site" evidence="9">
    <location>
        <position position="285"/>
    </location>
    <ligand>
        <name>K(+)</name>
        <dbReference type="ChEBI" id="CHEBI:29103"/>
    </ligand>
</feature>
<keyword evidence="5 9" id="KW-0067">ATP-binding</keyword>
<keyword evidence="8 9" id="KW-0119">Carbohydrate metabolism</keyword>
<feature type="binding site" evidence="9">
    <location>
        <position position="283"/>
    </location>
    <ligand>
        <name>K(+)</name>
        <dbReference type="ChEBI" id="CHEBI:29103"/>
    </ligand>
</feature>
<evidence type="ECO:0000259" key="10">
    <source>
        <dbReference type="Pfam" id="PF00294"/>
    </source>
</evidence>
<keyword evidence="3 9" id="KW-0547">Nucleotide-binding</keyword>
<dbReference type="InterPro" id="IPR002139">
    <property type="entry name" value="Ribo/fructo_kinase"/>
</dbReference>
<feature type="binding site" evidence="9">
    <location>
        <position position="244"/>
    </location>
    <ligand>
        <name>K(+)</name>
        <dbReference type="ChEBI" id="CHEBI:29103"/>
    </ligand>
</feature>
<dbReference type="HAMAP" id="MF_01987">
    <property type="entry name" value="Ribokinase"/>
    <property type="match status" value="1"/>
</dbReference>
<comment type="similarity">
    <text evidence="9">Belongs to the carbohydrate kinase PfkB family. Ribokinase subfamily.</text>
</comment>
<dbReference type="SUPFAM" id="SSF53613">
    <property type="entry name" value="Ribokinase-like"/>
    <property type="match status" value="1"/>
</dbReference>
<dbReference type="CDD" id="cd01174">
    <property type="entry name" value="ribokinase"/>
    <property type="match status" value="1"/>
</dbReference>